<proteinExistence type="predicted"/>
<dbReference type="InterPro" id="IPR036278">
    <property type="entry name" value="Sialidase_sf"/>
</dbReference>
<organism evidence="2 3">
    <name type="scientific">Nannocystis radixulma</name>
    <dbReference type="NCBI Taxonomy" id="2995305"/>
    <lineage>
        <taxon>Bacteria</taxon>
        <taxon>Pseudomonadati</taxon>
        <taxon>Myxococcota</taxon>
        <taxon>Polyangia</taxon>
        <taxon>Nannocystales</taxon>
        <taxon>Nannocystaceae</taxon>
        <taxon>Nannocystis</taxon>
    </lineage>
</organism>
<evidence type="ECO:0000313" key="3">
    <source>
        <dbReference type="Proteomes" id="UP001217838"/>
    </source>
</evidence>
<dbReference type="Proteomes" id="UP001217838">
    <property type="component" value="Unassembled WGS sequence"/>
</dbReference>
<reference evidence="2 3" key="1">
    <citation type="submission" date="2022-11" db="EMBL/GenBank/DDBJ databases">
        <title>Minimal conservation of predation-associated metabolite biosynthetic gene clusters underscores biosynthetic potential of Myxococcota including descriptions for ten novel species: Archangium lansinium sp. nov., Myxococcus landrumus sp. nov., Nannocystis bai.</title>
        <authorList>
            <person name="Ahearne A."/>
            <person name="Stevens C."/>
            <person name="Dowd S."/>
        </authorList>
    </citation>
    <scope>NUCLEOTIDE SEQUENCE [LARGE SCALE GENOMIC DNA]</scope>
    <source>
        <strain evidence="2 3">NCELM</strain>
    </source>
</reference>
<keyword evidence="1" id="KW-0732">Signal</keyword>
<feature type="signal peptide" evidence="1">
    <location>
        <begin position="1"/>
        <end position="24"/>
    </location>
</feature>
<feature type="chain" id="PRO_5046547722" evidence="1">
    <location>
        <begin position="25"/>
        <end position="579"/>
    </location>
</feature>
<sequence>MKPSLHIVPTLVLLSQWVAAPALAGPGDTVVSDHIYLRQDGGSDPAIAACGDESNTVLAGGKRQQNEPSVAINPQRPEVIVAGANDYCTVPSTGDSWMGFYVSLDGGTSWTDSLNPGYPGDTSAAGLASPIFGRAVTAGDPVMDWDNEDRLFYGGISSNRTKPQNGDVHVSTWEYDPGAPLGLAYLRTVIVGKGTPSVQGRFNDKPSLRADDWEGSPHEGNVYIAWTLFPGFGQDQILFSRSTDHGASFSKPIKISKSVASAQGSDIAVAPDGAVYVTWRQFDGRSRQDNDAIVFVKSTDGGQTFSDPRTVQAIVPYDRADEYVTGDFARECGDESFLCASGFVFHREVSEPNAVVDADSNVYVTWTELLPAADNDDTYRPDGQGQVVISRSADGGASWSDPVFIDPQATGHQWWPNLEYDRETGTIVAVYYDSRADPSYSASRPPGNEADATSPCGAPGSPVCEIVNTYFATSTDGLVWSATLACQIGHQPEYEMFSNRQVPFHGDYLWIDANGGSVYGVWTDNRDVVPGVDPREATQDGFDVLQCRALEPDGSFGPDTCPNAGGLNQNIYGAHLSLP</sequence>
<keyword evidence="3" id="KW-1185">Reference proteome</keyword>
<protein>
    <submittedName>
        <fullName evidence="2">Sialidase family protein</fullName>
    </submittedName>
</protein>
<dbReference type="EMBL" id="JAQNDN010000028">
    <property type="protein sequence ID" value="MDC0675515.1"/>
    <property type="molecule type" value="Genomic_DNA"/>
</dbReference>
<name>A0ABT5BMX0_9BACT</name>
<evidence type="ECO:0000256" key="1">
    <source>
        <dbReference type="SAM" id="SignalP"/>
    </source>
</evidence>
<comment type="caution">
    <text evidence="2">The sequence shown here is derived from an EMBL/GenBank/DDBJ whole genome shotgun (WGS) entry which is preliminary data.</text>
</comment>
<accession>A0ABT5BMX0</accession>
<evidence type="ECO:0000313" key="2">
    <source>
        <dbReference type="EMBL" id="MDC0675515.1"/>
    </source>
</evidence>
<gene>
    <name evidence="2" type="ORF">POL58_47665</name>
</gene>
<dbReference type="RefSeq" id="WP_272010669.1">
    <property type="nucleotide sequence ID" value="NZ_JAQNDN010000028.1"/>
</dbReference>
<dbReference type="Gene3D" id="2.120.10.10">
    <property type="match status" value="2"/>
</dbReference>
<dbReference type="CDD" id="cd15482">
    <property type="entry name" value="Sialidase_non-viral"/>
    <property type="match status" value="1"/>
</dbReference>
<dbReference type="SUPFAM" id="SSF50939">
    <property type="entry name" value="Sialidases"/>
    <property type="match status" value="1"/>
</dbReference>